<organism evidence="6 7">
    <name type="scientific">Urochloa decumbens</name>
    <dbReference type="NCBI Taxonomy" id="240449"/>
    <lineage>
        <taxon>Eukaryota</taxon>
        <taxon>Viridiplantae</taxon>
        <taxon>Streptophyta</taxon>
        <taxon>Embryophyta</taxon>
        <taxon>Tracheophyta</taxon>
        <taxon>Spermatophyta</taxon>
        <taxon>Magnoliopsida</taxon>
        <taxon>Liliopsida</taxon>
        <taxon>Poales</taxon>
        <taxon>Poaceae</taxon>
        <taxon>PACMAD clade</taxon>
        <taxon>Panicoideae</taxon>
        <taxon>Panicodae</taxon>
        <taxon>Paniceae</taxon>
        <taxon>Melinidinae</taxon>
        <taxon>Urochloa</taxon>
    </lineage>
</organism>
<dbReference type="EMBL" id="OZ075114">
    <property type="protein sequence ID" value="CAL5060668.1"/>
    <property type="molecule type" value="Genomic_DNA"/>
</dbReference>
<protein>
    <recommendedName>
        <fullName evidence="4">Eukaryotic translation initiation factor 3 subunit J</fullName>
        <shortName evidence="4">eIF3j</shortName>
    </recommendedName>
</protein>
<dbReference type="GO" id="GO:0016282">
    <property type="term" value="C:eukaryotic 43S preinitiation complex"/>
    <property type="evidence" value="ECO:0007669"/>
    <property type="project" value="UniProtKB-UniRule"/>
</dbReference>
<dbReference type="Gene3D" id="1.10.246.60">
    <property type="entry name" value="Eukaryotic translation initiation factor 3 like domains"/>
    <property type="match status" value="1"/>
</dbReference>
<dbReference type="AlphaFoldDB" id="A0ABC9EQU0"/>
<name>A0ABC9EQU0_9POAL</name>
<evidence type="ECO:0000313" key="7">
    <source>
        <dbReference type="Proteomes" id="UP001497457"/>
    </source>
</evidence>
<reference evidence="6 7" key="2">
    <citation type="submission" date="2024-10" db="EMBL/GenBank/DDBJ databases">
        <authorList>
            <person name="Ryan C."/>
        </authorList>
    </citation>
    <scope>NUCLEOTIDE SEQUENCE [LARGE SCALE GENOMIC DNA]</scope>
</reference>
<dbReference type="GO" id="GO:0033290">
    <property type="term" value="C:eukaryotic 48S preinitiation complex"/>
    <property type="evidence" value="ECO:0007669"/>
    <property type="project" value="UniProtKB-UniRule"/>
</dbReference>
<dbReference type="HAMAP" id="MF_03009">
    <property type="entry name" value="eIF3j"/>
    <property type="match status" value="1"/>
</dbReference>
<dbReference type="InterPro" id="IPR023194">
    <property type="entry name" value="eIF3-like_dom_sf"/>
</dbReference>
<dbReference type="GO" id="GO:0005852">
    <property type="term" value="C:eukaryotic translation initiation factor 3 complex"/>
    <property type="evidence" value="ECO:0007669"/>
    <property type="project" value="UniProtKB-UniRule"/>
</dbReference>
<comment type="subcellular location">
    <subcellularLocation>
        <location evidence="4">Cytoplasm</location>
    </subcellularLocation>
</comment>
<evidence type="ECO:0000256" key="3">
    <source>
        <dbReference type="ARBA" id="ARBA00022917"/>
    </source>
</evidence>
<keyword evidence="3 4" id="KW-0648">Protein biosynthesis</keyword>
<reference evidence="7" key="1">
    <citation type="submission" date="2024-06" db="EMBL/GenBank/DDBJ databases">
        <authorList>
            <person name="Ryan C."/>
        </authorList>
    </citation>
    <scope>NUCLEOTIDE SEQUENCE [LARGE SCALE GENOMIC DNA]</scope>
</reference>
<dbReference type="PANTHER" id="PTHR21681:SF0">
    <property type="entry name" value="EUKARYOTIC TRANSLATION INITIATION FACTOR 3 SUBUNIT J"/>
    <property type="match status" value="1"/>
</dbReference>
<feature type="region of interest" description="Disordered" evidence="5">
    <location>
        <begin position="1"/>
        <end position="93"/>
    </location>
</feature>
<evidence type="ECO:0000256" key="4">
    <source>
        <dbReference type="HAMAP-Rule" id="MF_03009"/>
    </source>
</evidence>
<accession>A0ABC9EQU0</accession>
<comment type="function">
    <text evidence="4">Component of the eukaryotic translation initiation factor 3 (eIF-3) complex, which is involved in protein synthesis of a specialized repertoire of mRNAs and, together with other initiation factors, stimulates binding of mRNA and methionyl-tRNAi to the 40S ribosome. The eIF-3 complex specifically targets and initiates translation of a subset of mRNAs involved in cell proliferation.</text>
</comment>
<dbReference type="FunFam" id="1.10.246.60:FF:000002">
    <property type="entry name" value="Eukaryotic translation initiation factor 3 subunit J"/>
    <property type="match status" value="1"/>
</dbReference>
<dbReference type="PANTHER" id="PTHR21681">
    <property type="entry name" value="EUKARYOTIC TRANSLATION INITIATION FACTOR 3 SUBUNIT J"/>
    <property type="match status" value="1"/>
</dbReference>
<evidence type="ECO:0000256" key="2">
    <source>
        <dbReference type="ARBA" id="ARBA00022540"/>
    </source>
</evidence>
<keyword evidence="7" id="KW-1185">Reference proteome</keyword>
<keyword evidence="2 4" id="KW-0396">Initiation factor</keyword>
<proteinExistence type="inferred from homology"/>
<dbReference type="GO" id="GO:0001732">
    <property type="term" value="P:formation of cytoplasmic translation initiation complex"/>
    <property type="evidence" value="ECO:0007669"/>
    <property type="project" value="UniProtKB-UniRule"/>
</dbReference>
<evidence type="ECO:0000256" key="1">
    <source>
        <dbReference type="ARBA" id="ARBA00022490"/>
    </source>
</evidence>
<dbReference type="GO" id="GO:0003743">
    <property type="term" value="F:translation initiation factor activity"/>
    <property type="evidence" value="ECO:0007669"/>
    <property type="project" value="UniProtKB-UniRule"/>
</dbReference>
<evidence type="ECO:0000313" key="6">
    <source>
        <dbReference type="EMBL" id="CAL5060668.1"/>
    </source>
</evidence>
<feature type="compositionally biased region" description="Acidic residues" evidence="5">
    <location>
        <begin position="26"/>
        <end position="44"/>
    </location>
</feature>
<keyword evidence="1 4" id="KW-0963">Cytoplasm</keyword>
<dbReference type="Pfam" id="PF08597">
    <property type="entry name" value="eIF3_subunit"/>
    <property type="match status" value="1"/>
</dbReference>
<comment type="subunit">
    <text evidence="4">Component of the eukaryotic translation initiation factor 3 (eIF-3) complex.</text>
</comment>
<comment type="similarity">
    <text evidence="4">Belongs to the eIF-3 subunit J family.</text>
</comment>
<sequence>MEDWDSEDFQPVAPVVKAEPLKNQWDDEDVEEDDVKDSWEEEEEEKPKPPPVEKAAVKPSSKAPAKKGKQQASTSAEEPDEPPLSPTSEKIRQQRLVEEADFKATTELFANKGGEEKSLDTFIPKSESDFAEYAELIANKLRPYEKSFHYMGLLKNVMRLSMTSLKGADAKDISSSVTAIANEKIKAEKEAAAGKKKQGTPWQADLKVLFHFDEDRSSYQCFGGNTLSLMFTQQNSFLQEPKRSNSTLRKETMTSSLAGVVAMMIRMSTTSCDLAGSKSRFLSCIPWQAEIVTRVCGIVGIPEAPGLDT</sequence>
<dbReference type="Proteomes" id="UP001497457">
    <property type="component" value="Chromosome 4rd"/>
</dbReference>
<dbReference type="InterPro" id="IPR013906">
    <property type="entry name" value="eIF3j"/>
</dbReference>
<evidence type="ECO:0000256" key="5">
    <source>
        <dbReference type="SAM" id="MobiDB-lite"/>
    </source>
</evidence>
<gene>
    <name evidence="6" type="ORF">URODEC1_LOCUS97291</name>
</gene>
<feature type="compositionally biased region" description="Low complexity" evidence="5">
    <location>
        <begin position="53"/>
        <end position="63"/>
    </location>
</feature>